<organism evidence="7">
    <name type="scientific">Angiostrongylus costaricensis</name>
    <name type="common">Nematode worm</name>
    <dbReference type="NCBI Taxonomy" id="334426"/>
    <lineage>
        <taxon>Eukaryota</taxon>
        <taxon>Metazoa</taxon>
        <taxon>Ecdysozoa</taxon>
        <taxon>Nematoda</taxon>
        <taxon>Chromadorea</taxon>
        <taxon>Rhabditida</taxon>
        <taxon>Rhabditina</taxon>
        <taxon>Rhabditomorpha</taxon>
        <taxon>Strongyloidea</taxon>
        <taxon>Metastrongylidae</taxon>
        <taxon>Angiostrongylus</taxon>
    </lineage>
</organism>
<evidence type="ECO:0000256" key="2">
    <source>
        <dbReference type="ARBA" id="ARBA00022490"/>
    </source>
</evidence>
<dbReference type="InterPro" id="IPR011993">
    <property type="entry name" value="PH-like_dom_sf"/>
</dbReference>
<evidence type="ECO:0000256" key="3">
    <source>
        <dbReference type="ARBA" id="ARBA00022553"/>
    </source>
</evidence>
<dbReference type="SUPFAM" id="SSF50729">
    <property type="entry name" value="PH domain-like"/>
    <property type="match status" value="1"/>
</dbReference>
<accession>A0A0R3PLW0</accession>
<dbReference type="GO" id="GO:0001664">
    <property type="term" value="F:G protein-coupled receptor binding"/>
    <property type="evidence" value="ECO:0007669"/>
    <property type="project" value="TreeGrafter"/>
</dbReference>
<dbReference type="AlphaFoldDB" id="A0A0R3PLW0"/>
<feature type="domain" description="DH" evidence="4">
    <location>
        <begin position="40"/>
        <end position="238"/>
    </location>
</feature>
<dbReference type="STRING" id="334426.A0A0R3PLW0"/>
<reference evidence="7" key="1">
    <citation type="submission" date="2017-02" db="UniProtKB">
        <authorList>
            <consortium name="WormBaseParasite"/>
        </authorList>
    </citation>
    <scope>IDENTIFICATION</scope>
</reference>
<dbReference type="GO" id="GO:0005085">
    <property type="term" value="F:guanyl-nucleotide exchange factor activity"/>
    <property type="evidence" value="ECO:0007669"/>
    <property type="project" value="InterPro"/>
</dbReference>
<dbReference type="OMA" id="IMNCEAS"/>
<dbReference type="InterPro" id="IPR041020">
    <property type="entry name" value="PH_16"/>
</dbReference>
<keyword evidence="2" id="KW-0963">Cytoplasm</keyword>
<dbReference type="WBParaSite" id="ACOC_0000577101-mRNA-1">
    <property type="protein sequence ID" value="ACOC_0000577101-mRNA-1"/>
    <property type="gene ID" value="ACOC_0000577101"/>
</dbReference>
<evidence type="ECO:0000313" key="7">
    <source>
        <dbReference type="WBParaSite" id="ACOC_0000577101-mRNA-1"/>
    </source>
</evidence>
<dbReference type="CDD" id="cd00160">
    <property type="entry name" value="RhoGEF"/>
    <property type="match status" value="1"/>
</dbReference>
<keyword evidence="3" id="KW-0597">Phosphoprotein</keyword>
<evidence type="ECO:0000313" key="6">
    <source>
        <dbReference type="Proteomes" id="UP000267027"/>
    </source>
</evidence>
<protein>
    <submittedName>
        <fullName evidence="7">DH domain-containing protein</fullName>
    </submittedName>
</protein>
<dbReference type="InterPro" id="IPR000219">
    <property type="entry name" value="DH_dom"/>
</dbReference>
<comment type="subcellular location">
    <subcellularLocation>
        <location evidence="1">Cytoplasm</location>
    </subcellularLocation>
</comment>
<dbReference type="CDD" id="cd13329">
    <property type="entry name" value="PH_RhoGEF"/>
    <property type="match status" value="1"/>
</dbReference>
<gene>
    <name evidence="5" type="ORF">ACOC_LOCUS5772</name>
</gene>
<dbReference type="PANTHER" id="PTHR45872">
    <property type="entry name" value="RHO GUANINE NUCLEOTIDE EXCHANGE FACTOR 2, ISOFORM D"/>
    <property type="match status" value="1"/>
</dbReference>
<dbReference type="Gene3D" id="1.20.900.10">
    <property type="entry name" value="Dbl homology (DH) domain"/>
    <property type="match status" value="1"/>
</dbReference>
<evidence type="ECO:0000313" key="5">
    <source>
        <dbReference type="EMBL" id="VDM57357.1"/>
    </source>
</evidence>
<dbReference type="PROSITE" id="PS50010">
    <property type="entry name" value="DH_2"/>
    <property type="match status" value="1"/>
</dbReference>
<sequence length="376" mass="43349">MKGIGASVNDSDLEMETEAPRLDQLLGLDVVQHLEPKERNRQEAIKELFHTERTHVRNLKVLSGVFHKPMSWNNVASSDVRELLFANLDEVIEIHMGMSRQMRQAVEKWRRDPSVSGLYGNVGELLENMFDGEAGEKFLQVTTIFCENQEHALDVLRTRCETDKDESLVRFLVEAGENPLCRRLQLKDHLPVEMQRLVKYPLLLEAIAKYTDVESEEYDRLLRTVESTKRILRGVNTAKENAENVRRLEELQRRLDTTPFDKEYGGHDYAHLDLTRYRLVHHGPLTCRFSRKKAIKLHVVLLENMLVFLTKHGNDKLQLKALETSKKTKRFPIMPLTSVMVKENADDKCALFLILDTKDGAEIYDLVAVTATEVKT</sequence>
<reference evidence="5 6" key="2">
    <citation type="submission" date="2018-11" db="EMBL/GenBank/DDBJ databases">
        <authorList>
            <consortium name="Pathogen Informatics"/>
        </authorList>
    </citation>
    <scope>NUCLEOTIDE SEQUENCE [LARGE SCALE GENOMIC DNA]</scope>
    <source>
        <strain evidence="5 6">Costa Rica</strain>
    </source>
</reference>
<dbReference type="GO" id="GO:0005737">
    <property type="term" value="C:cytoplasm"/>
    <property type="evidence" value="ECO:0007669"/>
    <property type="project" value="UniProtKB-SubCell"/>
</dbReference>
<evidence type="ECO:0000259" key="4">
    <source>
        <dbReference type="PROSITE" id="PS50010"/>
    </source>
</evidence>
<dbReference type="SMART" id="SM00325">
    <property type="entry name" value="RhoGEF"/>
    <property type="match status" value="1"/>
</dbReference>
<dbReference type="InterPro" id="IPR035899">
    <property type="entry name" value="DBL_dom_sf"/>
</dbReference>
<dbReference type="Pfam" id="PF00621">
    <property type="entry name" value="RhoGEF"/>
    <property type="match status" value="1"/>
</dbReference>
<dbReference type="SUPFAM" id="SSF48065">
    <property type="entry name" value="DBL homology domain (DH-domain)"/>
    <property type="match status" value="1"/>
</dbReference>
<dbReference type="Gene3D" id="2.30.29.30">
    <property type="entry name" value="Pleckstrin-homology domain (PH domain)/Phosphotyrosine-binding domain (PTB)"/>
    <property type="match status" value="1"/>
</dbReference>
<dbReference type="GO" id="GO:0007186">
    <property type="term" value="P:G protein-coupled receptor signaling pathway"/>
    <property type="evidence" value="ECO:0007669"/>
    <property type="project" value="TreeGrafter"/>
</dbReference>
<keyword evidence="6" id="KW-1185">Reference proteome</keyword>
<dbReference type="Proteomes" id="UP000267027">
    <property type="component" value="Unassembled WGS sequence"/>
</dbReference>
<evidence type="ECO:0000256" key="1">
    <source>
        <dbReference type="ARBA" id="ARBA00004496"/>
    </source>
</evidence>
<dbReference type="Pfam" id="PF17838">
    <property type="entry name" value="PH_16"/>
    <property type="match status" value="1"/>
</dbReference>
<name>A0A0R3PLW0_ANGCS</name>
<dbReference type="EMBL" id="UYYA01003893">
    <property type="protein sequence ID" value="VDM57357.1"/>
    <property type="molecule type" value="Genomic_DNA"/>
</dbReference>
<dbReference type="OrthoDB" id="2272012at2759"/>
<proteinExistence type="predicted"/>
<dbReference type="PANTHER" id="PTHR45872:SF2">
    <property type="entry name" value="RHO GUANINE NUCLEOTIDE EXCHANGE FACTOR 2, ISOFORM D"/>
    <property type="match status" value="1"/>
</dbReference>